<evidence type="ECO:0000313" key="2">
    <source>
        <dbReference type="Proteomes" id="UP000298061"/>
    </source>
</evidence>
<dbReference type="Proteomes" id="UP000298061">
    <property type="component" value="Unassembled WGS sequence"/>
</dbReference>
<comment type="caution">
    <text evidence="1">The sequence shown here is derived from an EMBL/GenBank/DDBJ whole genome shotgun (WGS) entry which is preliminary data.</text>
</comment>
<reference evidence="1 2" key="1">
    <citation type="submission" date="2019-02" db="EMBL/GenBank/DDBJ databases">
        <title>Genome sequencing of the rare red list fungi Hericium alpestre (H. flagellum).</title>
        <authorList>
            <person name="Buettner E."/>
            <person name="Kellner H."/>
        </authorList>
    </citation>
    <scope>NUCLEOTIDE SEQUENCE [LARGE SCALE GENOMIC DNA]</scope>
    <source>
        <strain evidence="1 2">DSM 108284</strain>
    </source>
</reference>
<dbReference type="OrthoDB" id="3263055at2759"/>
<dbReference type="EMBL" id="SFCI01000044">
    <property type="protein sequence ID" value="TFY83213.1"/>
    <property type="molecule type" value="Genomic_DNA"/>
</dbReference>
<organism evidence="1 2">
    <name type="scientific">Hericium alpestre</name>
    <dbReference type="NCBI Taxonomy" id="135208"/>
    <lineage>
        <taxon>Eukaryota</taxon>
        <taxon>Fungi</taxon>
        <taxon>Dikarya</taxon>
        <taxon>Basidiomycota</taxon>
        <taxon>Agaricomycotina</taxon>
        <taxon>Agaricomycetes</taxon>
        <taxon>Russulales</taxon>
        <taxon>Hericiaceae</taxon>
        <taxon>Hericium</taxon>
    </lineage>
</organism>
<dbReference type="AlphaFoldDB" id="A0A4Z0AA52"/>
<proteinExistence type="predicted"/>
<name>A0A4Z0AA52_9AGAM</name>
<sequence length="110" mass="12256">MILGKLYSNSLMVLLNNRLRTQPANSGLRWDEQSPEHFSGADVFLGGRRFTAGARGIDQNGLVNVEPHGMTVRVEMQTEEHHEMEMDNMTKQACPVDTVQSVLDSKVGEV</sequence>
<gene>
    <name evidence="1" type="ORF">EWM64_g800</name>
</gene>
<keyword evidence="2" id="KW-1185">Reference proteome</keyword>
<evidence type="ECO:0000313" key="1">
    <source>
        <dbReference type="EMBL" id="TFY83213.1"/>
    </source>
</evidence>
<protein>
    <submittedName>
        <fullName evidence="1">Uncharacterized protein</fullName>
    </submittedName>
</protein>
<accession>A0A4Z0AA52</accession>